<name>A0A372L954_9BACI</name>
<dbReference type="OrthoDB" id="1796720at2"/>
<evidence type="ECO:0000313" key="2">
    <source>
        <dbReference type="EMBL" id="RFU62058.1"/>
    </source>
</evidence>
<dbReference type="PROSITE" id="PS50943">
    <property type="entry name" value="HTH_CROC1"/>
    <property type="match status" value="1"/>
</dbReference>
<feature type="domain" description="HTH cro/C1-type" evidence="1">
    <location>
        <begin position="14"/>
        <end position="46"/>
    </location>
</feature>
<dbReference type="Pfam" id="PF01381">
    <property type="entry name" value="HTH_3"/>
    <property type="match status" value="1"/>
</dbReference>
<reference evidence="2 3" key="1">
    <citation type="submission" date="2018-08" db="EMBL/GenBank/DDBJ databases">
        <title>Bacillus chawlae sp. nov., Bacillus glennii sp. nov., and Bacillus saganii sp. nov. Isolated from the Vehicle Assembly Building at Kennedy Space Center where the Viking Spacecraft were Assembled.</title>
        <authorList>
            <person name="Seuylemezian A."/>
            <person name="Vaishampayan P."/>
        </authorList>
    </citation>
    <scope>NUCLEOTIDE SEQUENCE [LARGE SCALE GENOMIC DNA]</scope>
    <source>
        <strain evidence="2 3">V44-8</strain>
    </source>
</reference>
<dbReference type="InterPro" id="IPR001387">
    <property type="entry name" value="Cro/C1-type_HTH"/>
</dbReference>
<dbReference type="SMART" id="SM00530">
    <property type="entry name" value="HTH_XRE"/>
    <property type="match status" value="1"/>
</dbReference>
<proteinExistence type="predicted"/>
<sequence length="156" mass="17811">MIKEEVIEIISEKIKLIRVEMGYTQDKLAEAIGVSKKTLVQIEKGRVAAGWTVTIAVCALFRESSVIQSAFGGDPLDVVETIARERMDYRKEKTLGGKVWWKELSRRSGYILQQNIVSQHYRILDDENFRIYSSLAKEEAEARFAELVKDSPRQSS</sequence>
<organism evidence="2 3">
    <name type="scientific">Peribacillus glennii</name>
    <dbReference type="NCBI Taxonomy" id="2303991"/>
    <lineage>
        <taxon>Bacteria</taxon>
        <taxon>Bacillati</taxon>
        <taxon>Bacillota</taxon>
        <taxon>Bacilli</taxon>
        <taxon>Bacillales</taxon>
        <taxon>Bacillaceae</taxon>
        <taxon>Peribacillus</taxon>
    </lineage>
</organism>
<dbReference type="EMBL" id="QVTD01000011">
    <property type="protein sequence ID" value="RFU62058.1"/>
    <property type="molecule type" value="Genomic_DNA"/>
</dbReference>
<dbReference type="GO" id="GO:0003677">
    <property type="term" value="F:DNA binding"/>
    <property type="evidence" value="ECO:0007669"/>
    <property type="project" value="InterPro"/>
</dbReference>
<evidence type="ECO:0000313" key="3">
    <source>
        <dbReference type="Proteomes" id="UP000262939"/>
    </source>
</evidence>
<evidence type="ECO:0000259" key="1">
    <source>
        <dbReference type="PROSITE" id="PS50943"/>
    </source>
</evidence>
<comment type="caution">
    <text evidence="2">The sequence shown here is derived from an EMBL/GenBank/DDBJ whole genome shotgun (WGS) entry which is preliminary data.</text>
</comment>
<protein>
    <submittedName>
        <fullName evidence="2">Helix-turn-helix domain-containing protein</fullName>
    </submittedName>
</protein>
<dbReference type="SUPFAM" id="SSF47413">
    <property type="entry name" value="lambda repressor-like DNA-binding domains"/>
    <property type="match status" value="1"/>
</dbReference>
<dbReference type="RefSeq" id="WP_117323516.1">
    <property type="nucleotide sequence ID" value="NZ_QVTD01000011.1"/>
</dbReference>
<gene>
    <name evidence="2" type="ORF">D0466_15865</name>
</gene>
<keyword evidence="3" id="KW-1185">Reference proteome</keyword>
<accession>A0A372L954</accession>
<dbReference type="AlphaFoldDB" id="A0A372L954"/>
<dbReference type="Proteomes" id="UP000262939">
    <property type="component" value="Unassembled WGS sequence"/>
</dbReference>
<dbReference type="CDD" id="cd00093">
    <property type="entry name" value="HTH_XRE"/>
    <property type="match status" value="1"/>
</dbReference>
<dbReference type="InterPro" id="IPR010982">
    <property type="entry name" value="Lambda_DNA-bd_dom_sf"/>
</dbReference>
<dbReference type="Gene3D" id="1.10.260.40">
    <property type="entry name" value="lambda repressor-like DNA-binding domains"/>
    <property type="match status" value="1"/>
</dbReference>